<comment type="caution">
    <text evidence="1">The sequence shown here is derived from an EMBL/GenBank/DDBJ whole genome shotgun (WGS) entry which is preliminary data.</text>
</comment>
<sequence length="136" mass="14715">MTAVANTRSEVQLFAGDHIVVGDTADALIMRAGFAAEVNGILTRCLLRAPIILSVGRHREWIFITQARTQLRPATWADLVRIQVGWLPVGTVIPLPDAGGAGERRWLQRPVFGECLPPWTAVVSAARSASSVCGSW</sequence>
<proteinExistence type="predicted"/>
<name>A0A7W9KRX0_9PSEU</name>
<dbReference type="AlphaFoldDB" id="A0A7W9KRX0"/>
<dbReference type="EMBL" id="JACHIR010000002">
    <property type="protein sequence ID" value="MBB5897273.1"/>
    <property type="molecule type" value="Genomic_DNA"/>
</dbReference>
<protein>
    <submittedName>
        <fullName evidence="1">Uncharacterized protein</fullName>
    </submittedName>
</protein>
<evidence type="ECO:0000313" key="1">
    <source>
        <dbReference type="EMBL" id="MBB5897273.1"/>
    </source>
</evidence>
<gene>
    <name evidence="1" type="ORF">BJ998_008532</name>
</gene>
<keyword evidence="2" id="KW-1185">Reference proteome</keyword>
<dbReference type="RefSeq" id="WP_184869717.1">
    <property type="nucleotide sequence ID" value="NZ_JACHIR010000002.1"/>
</dbReference>
<dbReference type="Proteomes" id="UP000585638">
    <property type="component" value="Unassembled WGS sequence"/>
</dbReference>
<evidence type="ECO:0000313" key="2">
    <source>
        <dbReference type="Proteomes" id="UP000585638"/>
    </source>
</evidence>
<reference evidence="1 2" key="1">
    <citation type="submission" date="2020-08" db="EMBL/GenBank/DDBJ databases">
        <title>Sequencing the genomes of 1000 actinobacteria strains.</title>
        <authorList>
            <person name="Klenk H.-P."/>
        </authorList>
    </citation>
    <scope>NUCLEOTIDE SEQUENCE [LARGE SCALE GENOMIC DNA]</scope>
    <source>
        <strain evidence="1 2">DSM 43851</strain>
    </source>
</reference>
<accession>A0A7W9KRX0</accession>
<organism evidence="1 2">
    <name type="scientific">Kutzneria kofuensis</name>
    <dbReference type="NCBI Taxonomy" id="103725"/>
    <lineage>
        <taxon>Bacteria</taxon>
        <taxon>Bacillati</taxon>
        <taxon>Actinomycetota</taxon>
        <taxon>Actinomycetes</taxon>
        <taxon>Pseudonocardiales</taxon>
        <taxon>Pseudonocardiaceae</taxon>
        <taxon>Kutzneria</taxon>
    </lineage>
</organism>